<dbReference type="PROSITE" id="PS00086">
    <property type="entry name" value="CYTOCHROME_P450"/>
    <property type="match status" value="1"/>
</dbReference>
<comment type="cofactor">
    <cofactor evidence="1 8">
        <name>heme</name>
        <dbReference type="ChEBI" id="CHEBI:30413"/>
    </cofactor>
</comment>
<evidence type="ECO:0000256" key="3">
    <source>
        <dbReference type="ARBA" id="ARBA00022617"/>
    </source>
</evidence>
<dbReference type="InterPro" id="IPR001128">
    <property type="entry name" value="Cyt_P450"/>
</dbReference>
<keyword evidence="11" id="KW-1185">Reference proteome</keyword>
<evidence type="ECO:0000313" key="11">
    <source>
        <dbReference type="Proteomes" id="UP001337655"/>
    </source>
</evidence>
<evidence type="ECO:0000256" key="4">
    <source>
        <dbReference type="ARBA" id="ARBA00022723"/>
    </source>
</evidence>
<evidence type="ECO:0000256" key="5">
    <source>
        <dbReference type="ARBA" id="ARBA00023002"/>
    </source>
</evidence>
<dbReference type="SUPFAM" id="SSF48264">
    <property type="entry name" value="Cytochrome P450"/>
    <property type="match status" value="1"/>
</dbReference>
<accession>A0AAV9P1L8</accession>
<dbReference type="InterPro" id="IPR036396">
    <property type="entry name" value="Cyt_P450_sf"/>
</dbReference>
<comment type="caution">
    <text evidence="10">The sequence shown here is derived from an EMBL/GenBank/DDBJ whole genome shotgun (WGS) entry which is preliminary data.</text>
</comment>
<dbReference type="PRINTS" id="PR00385">
    <property type="entry name" value="P450"/>
</dbReference>
<dbReference type="GO" id="GO:0005506">
    <property type="term" value="F:iron ion binding"/>
    <property type="evidence" value="ECO:0007669"/>
    <property type="project" value="InterPro"/>
</dbReference>
<dbReference type="InterPro" id="IPR002401">
    <property type="entry name" value="Cyt_P450_E_grp-I"/>
</dbReference>
<keyword evidence="6 8" id="KW-0408">Iron</keyword>
<dbReference type="InterPro" id="IPR050121">
    <property type="entry name" value="Cytochrome_P450_monoxygenase"/>
</dbReference>
<evidence type="ECO:0000256" key="9">
    <source>
        <dbReference type="RuleBase" id="RU000461"/>
    </source>
</evidence>
<dbReference type="PANTHER" id="PTHR24305:SF29">
    <property type="entry name" value="BENZOATE-PARA-HYDROXYLASE"/>
    <property type="match status" value="1"/>
</dbReference>
<comment type="similarity">
    <text evidence="2 9">Belongs to the cytochrome P450 family.</text>
</comment>
<dbReference type="GO" id="GO:0020037">
    <property type="term" value="F:heme binding"/>
    <property type="evidence" value="ECO:0007669"/>
    <property type="project" value="InterPro"/>
</dbReference>
<dbReference type="RefSeq" id="XP_064654921.1">
    <property type="nucleotide sequence ID" value="XM_064807105.1"/>
</dbReference>
<dbReference type="GeneID" id="89931209"/>
<keyword evidence="4 8" id="KW-0479">Metal-binding</keyword>
<evidence type="ECO:0000256" key="7">
    <source>
        <dbReference type="ARBA" id="ARBA00023033"/>
    </source>
</evidence>
<keyword evidence="7 9" id="KW-0503">Monooxygenase</keyword>
<dbReference type="GO" id="GO:0004497">
    <property type="term" value="F:monooxygenase activity"/>
    <property type="evidence" value="ECO:0007669"/>
    <property type="project" value="UniProtKB-KW"/>
</dbReference>
<evidence type="ECO:0008006" key="12">
    <source>
        <dbReference type="Google" id="ProtNLM"/>
    </source>
</evidence>
<evidence type="ECO:0000256" key="8">
    <source>
        <dbReference type="PIRSR" id="PIRSR602401-1"/>
    </source>
</evidence>
<dbReference type="GO" id="GO:0016705">
    <property type="term" value="F:oxidoreductase activity, acting on paired donors, with incorporation or reduction of molecular oxygen"/>
    <property type="evidence" value="ECO:0007669"/>
    <property type="project" value="InterPro"/>
</dbReference>
<keyword evidence="5 9" id="KW-0560">Oxidoreductase</keyword>
<dbReference type="Gene3D" id="1.10.630.10">
    <property type="entry name" value="Cytochrome P450"/>
    <property type="match status" value="1"/>
</dbReference>
<protein>
    <recommendedName>
        <fullName evidence="12">Cytochrome P450</fullName>
    </recommendedName>
</protein>
<evidence type="ECO:0000313" key="10">
    <source>
        <dbReference type="EMBL" id="KAK5164673.1"/>
    </source>
</evidence>
<dbReference type="Proteomes" id="UP001337655">
    <property type="component" value="Unassembled WGS sequence"/>
</dbReference>
<dbReference type="InterPro" id="IPR017972">
    <property type="entry name" value="Cyt_P450_CS"/>
</dbReference>
<reference evidence="10 11" key="1">
    <citation type="submission" date="2023-08" db="EMBL/GenBank/DDBJ databases">
        <title>Black Yeasts Isolated from many extreme environments.</title>
        <authorList>
            <person name="Coleine C."/>
            <person name="Stajich J.E."/>
            <person name="Selbmann L."/>
        </authorList>
    </citation>
    <scope>NUCLEOTIDE SEQUENCE [LARGE SCALE GENOMIC DNA]</scope>
    <source>
        <strain evidence="10 11">CCFEE 5935</strain>
    </source>
</reference>
<dbReference type="CDD" id="cd11058">
    <property type="entry name" value="CYP60B-like"/>
    <property type="match status" value="1"/>
</dbReference>
<evidence type="ECO:0000256" key="6">
    <source>
        <dbReference type="ARBA" id="ARBA00023004"/>
    </source>
</evidence>
<sequence length="389" mass="44055">MITANDAEHARLRRLAGPAFLNAGIKEVEPTVQHYVDLLCSQLTEASSEGSQNMVEWFLWSLNDVIGQLALDQEFECLTKRRMHPWPEYLLDVLKQTALINQFRRFGISLKMFAPFMSQEMINARDNFLNTASNAVKARLAREDEEDFSTEKKRPDIVGLLLREMRNSERLSEAEITSNSILIVGGGAETTSTCLSGTFYHLLKTPRVMQKLKDEIRRTFASSEEITLQAVGKMDYLKATIDEALRIFPVASYITPRITPKGGHVIAGEVIPAETYVSMGQWYMGRSEKLFNDPLEFKPERWLDTADSADRVGPNGMTPDESLRPFSLGPRNCVGKLLALAEARLVTAKLLWHFDMELDGGHDAWIEGARFYILWQLKPLMVKLKPVAR</sequence>
<organism evidence="10 11">
    <name type="scientific">Saxophila tyrrhenica</name>
    <dbReference type="NCBI Taxonomy" id="1690608"/>
    <lineage>
        <taxon>Eukaryota</taxon>
        <taxon>Fungi</taxon>
        <taxon>Dikarya</taxon>
        <taxon>Ascomycota</taxon>
        <taxon>Pezizomycotina</taxon>
        <taxon>Dothideomycetes</taxon>
        <taxon>Dothideomycetidae</taxon>
        <taxon>Mycosphaerellales</taxon>
        <taxon>Extremaceae</taxon>
        <taxon>Saxophila</taxon>
    </lineage>
</organism>
<name>A0AAV9P1L8_9PEZI</name>
<feature type="binding site" description="axial binding residue" evidence="8">
    <location>
        <position position="333"/>
    </location>
    <ligand>
        <name>heme</name>
        <dbReference type="ChEBI" id="CHEBI:30413"/>
    </ligand>
    <ligandPart>
        <name>Fe</name>
        <dbReference type="ChEBI" id="CHEBI:18248"/>
    </ligandPart>
</feature>
<dbReference type="PANTHER" id="PTHR24305">
    <property type="entry name" value="CYTOCHROME P450"/>
    <property type="match status" value="1"/>
</dbReference>
<gene>
    <name evidence="10" type="ORF">LTR77_009879</name>
</gene>
<dbReference type="EMBL" id="JAVRRT010000019">
    <property type="protein sequence ID" value="KAK5164673.1"/>
    <property type="molecule type" value="Genomic_DNA"/>
</dbReference>
<dbReference type="Pfam" id="PF00067">
    <property type="entry name" value="p450"/>
    <property type="match status" value="1"/>
</dbReference>
<dbReference type="AlphaFoldDB" id="A0AAV9P1L8"/>
<keyword evidence="3 8" id="KW-0349">Heme</keyword>
<evidence type="ECO:0000256" key="2">
    <source>
        <dbReference type="ARBA" id="ARBA00010617"/>
    </source>
</evidence>
<proteinExistence type="inferred from homology"/>
<dbReference type="PRINTS" id="PR00463">
    <property type="entry name" value="EP450I"/>
</dbReference>
<evidence type="ECO:0000256" key="1">
    <source>
        <dbReference type="ARBA" id="ARBA00001971"/>
    </source>
</evidence>